<dbReference type="Proteomes" id="UP000799764">
    <property type="component" value="Unassembled WGS sequence"/>
</dbReference>
<evidence type="ECO:0000256" key="1">
    <source>
        <dbReference type="SAM" id="MobiDB-lite"/>
    </source>
</evidence>
<dbReference type="EMBL" id="MU001495">
    <property type="protein sequence ID" value="KAF2448517.1"/>
    <property type="molecule type" value="Genomic_DNA"/>
</dbReference>
<protein>
    <submittedName>
        <fullName evidence="2">Uncharacterized protein</fullName>
    </submittedName>
</protein>
<evidence type="ECO:0000313" key="3">
    <source>
        <dbReference type="Proteomes" id="UP000799764"/>
    </source>
</evidence>
<sequence length="194" mass="20875">MTWPTPLVRELARAALLRHADRWGLLDPQDPTQSSNTRTQKAPRPAPKKSNKVLDNRLYNAAEITWITPTGTYLVTLRSPVGLSRNLADLTRACAHANHHPFGQSLYYFSQGSAPSATPKGSSNLSGSLRLTSSSSSSKQALTRAHTSVLCARRLVLAYAVHVFHLEDRGLPTISKSGTLLACNTVVASASSGS</sequence>
<evidence type="ECO:0000313" key="2">
    <source>
        <dbReference type="EMBL" id="KAF2448517.1"/>
    </source>
</evidence>
<accession>A0A9P4PQV3</accession>
<name>A0A9P4PQV3_9PLEO</name>
<proteinExistence type="predicted"/>
<gene>
    <name evidence="2" type="ORF">P171DRAFT_481581</name>
</gene>
<feature type="region of interest" description="Disordered" evidence="1">
    <location>
        <begin position="24"/>
        <end position="52"/>
    </location>
</feature>
<dbReference type="AlphaFoldDB" id="A0A9P4PQV3"/>
<keyword evidence="3" id="KW-1185">Reference proteome</keyword>
<comment type="caution">
    <text evidence="2">The sequence shown here is derived from an EMBL/GenBank/DDBJ whole genome shotgun (WGS) entry which is preliminary data.</text>
</comment>
<dbReference type="OrthoDB" id="10506462at2759"/>
<feature type="compositionally biased region" description="Polar residues" evidence="1">
    <location>
        <begin position="30"/>
        <end position="40"/>
    </location>
</feature>
<organism evidence="2 3">
    <name type="scientific">Karstenula rhodostoma CBS 690.94</name>
    <dbReference type="NCBI Taxonomy" id="1392251"/>
    <lineage>
        <taxon>Eukaryota</taxon>
        <taxon>Fungi</taxon>
        <taxon>Dikarya</taxon>
        <taxon>Ascomycota</taxon>
        <taxon>Pezizomycotina</taxon>
        <taxon>Dothideomycetes</taxon>
        <taxon>Pleosporomycetidae</taxon>
        <taxon>Pleosporales</taxon>
        <taxon>Massarineae</taxon>
        <taxon>Didymosphaeriaceae</taxon>
        <taxon>Karstenula</taxon>
    </lineage>
</organism>
<reference evidence="2" key="1">
    <citation type="journal article" date="2020" name="Stud. Mycol.">
        <title>101 Dothideomycetes genomes: a test case for predicting lifestyles and emergence of pathogens.</title>
        <authorList>
            <person name="Haridas S."/>
            <person name="Albert R."/>
            <person name="Binder M."/>
            <person name="Bloem J."/>
            <person name="Labutti K."/>
            <person name="Salamov A."/>
            <person name="Andreopoulos B."/>
            <person name="Baker S."/>
            <person name="Barry K."/>
            <person name="Bills G."/>
            <person name="Bluhm B."/>
            <person name="Cannon C."/>
            <person name="Castanera R."/>
            <person name="Culley D."/>
            <person name="Daum C."/>
            <person name="Ezra D."/>
            <person name="Gonzalez J."/>
            <person name="Henrissat B."/>
            <person name="Kuo A."/>
            <person name="Liang C."/>
            <person name="Lipzen A."/>
            <person name="Lutzoni F."/>
            <person name="Magnuson J."/>
            <person name="Mondo S."/>
            <person name="Nolan M."/>
            <person name="Ohm R."/>
            <person name="Pangilinan J."/>
            <person name="Park H.-J."/>
            <person name="Ramirez L."/>
            <person name="Alfaro M."/>
            <person name="Sun H."/>
            <person name="Tritt A."/>
            <person name="Yoshinaga Y."/>
            <person name="Zwiers L.-H."/>
            <person name="Turgeon B."/>
            <person name="Goodwin S."/>
            <person name="Spatafora J."/>
            <person name="Crous P."/>
            <person name="Grigoriev I."/>
        </authorList>
    </citation>
    <scope>NUCLEOTIDE SEQUENCE</scope>
    <source>
        <strain evidence="2">CBS 690.94</strain>
    </source>
</reference>